<evidence type="ECO:0000313" key="4">
    <source>
        <dbReference type="Proteomes" id="UP000677228"/>
    </source>
</evidence>
<dbReference type="Gene3D" id="2.160.20.80">
    <property type="entry name" value="E3 ubiquitin-protein ligase SopA"/>
    <property type="match status" value="1"/>
</dbReference>
<dbReference type="InterPro" id="IPR001646">
    <property type="entry name" value="5peptide_repeat"/>
</dbReference>
<evidence type="ECO:0008006" key="5">
    <source>
        <dbReference type="Google" id="ProtNLM"/>
    </source>
</evidence>
<evidence type="ECO:0000313" key="3">
    <source>
        <dbReference type="EMBL" id="CAF4224565.1"/>
    </source>
</evidence>
<keyword evidence="1" id="KW-0677">Repeat</keyword>
<dbReference type="Proteomes" id="UP000677228">
    <property type="component" value="Unassembled WGS sequence"/>
</dbReference>
<proteinExistence type="predicted"/>
<dbReference type="Proteomes" id="UP000682733">
    <property type="component" value="Unassembled WGS sequence"/>
</dbReference>
<dbReference type="PANTHER" id="PTHR47485">
    <property type="entry name" value="THYLAKOID LUMENAL 17.4 KDA PROTEIN, CHLOROPLASTIC"/>
    <property type="match status" value="1"/>
</dbReference>
<accession>A0A8S2FCI5</accession>
<comment type="caution">
    <text evidence="2">The sequence shown here is derived from an EMBL/GenBank/DDBJ whole genome shotgun (WGS) entry which is preliminary data.</text>
</comment>
<reference evidence="2" key="1">
    <citation type="submission" date="2021-02" db="EMBL/GenBank/DDBJ databases">
        <authorList>
            <person name="Nowell W R."/>
        </authorList>
    </citation>
    <scope>NUCLEOTIDE SEQUENCE</scope>
</reference>
<protein>
    <recommendedName>
        <fullName evidence="5">Pentapeptide repeat-containing protein</fullName>
    </recommendedName>
</protein>
<dbReference type="PANTHER" id="PTHR47485:SF1">
    <property type="entry name" value="THYLAKOID LUMENAL 17.4 KDA PROTEIN, CHLOROPLASTIC"/>
    <property type="match status" value="1"/>
</dbReference>
<dbReference type="AlphaFoldDB" id="A0A8S2FCI5"/>
<dbReference type="EMBL" id="CAJNOK010027742">
    <property type="protein sequence ID" value="CAF1425139.1"/>
    <property type="molecule type" value="Genomic_DNA"/>
</dbReference>
<dbReference type="Pfam" id="PF00805">
    <property type="entry name" value="Pentapeptide"/>
    <property type="match status" value="2"/>
</dbReference>
<sequence length="200" mass="22621">MKQQHDLYLFNEQQRQITLTTYQRELAQLLLQYKDDLDDDNKTASIVARTITLYALRQLDSVRQGYIIQYLYDLNLITTNHTFVNISAVDLTNTIFPKGVYNSIDLSRTILENATLQQISLINANFAVAIMHNVKLQLSNCTNVNFMFAQLQSSDFTNVDVTNATFSNTNLRGSNINTDQLLKAKTLQGAILPNGTVYSG</sequence>
<dbReference type="SUPFAM" id="SSF141571">
    <property type="entry name" value="Pentapeptide repeat-like"/>
    <property type="match status" value="1"/>
</dbReference>
<gene>
    <name evidence="2" type="ORF">OVA965_LOCUS33826</name>
    <name evidence="3" type="ORF">TMI583_LOCUS34729</name>
</gene>
<evidence type="ECO:0000256" key="1">
    <source>
        <dbReference type="ARBA" id="ARBA00022737"/>
    </source>
</evidence>
<organism evidence="2 4">
    <name type="scientific">Didymodactylos carnosus</name>
    <dbReference type="NCBI Taxonomy" id="1234261"/>
    <lineage>
        <taxon>Eukaryota</taxon>
        <taxon>Metazoa</taxon>
        <taxon>Spiralia</taxon>
        <taxon>Gnathifera</taxon>
        <taxon>Rotifera</taxon>
        <taxon>Eurotatoria</taxon>
        <taxon>Bdelloidea</taxon>
        <taxon>Philodinida</taxon>
        <taxon>Philodinidae</taxon>
        <taxon>Didymodactylos</taxon>
    </lineage>
</organism>
<dbReference type="EMBL" id="CAJOBA010049516">
    <property type="protein sequence ID" value="CAF4224565.1"/>
    <property type="molecule type" value="Genomic_DNA"/>
</dbReference>
<evidence type="ECO:0000313" key="2">
    <source>
        <dbReference type="EMBL" id="CAF1425139.1"/>
    </source>
</evidence>
<name>A0A8S2FCI5_9BILA</name>